<protein>
    <submittedName>
        <fullName evidence="2">Ubiquitin conjugating</fullName>
    </submittedName>
</protein>
<gene>
    <name evidence="2" type="ORF">PVAG01_07568</name>
</gene>
<feature type="transmembrane region" description="Helical" evidence="1">
    <location>
        <begin position="153"/>
        <end position="171"/>
    </location>
</feature>
<dbReference type="EMBL" id="JBFCZG010000006">
    <property type="protein sequence ID" value="KAL3421124.1"/>
    <property type="molecule type" value="Genomic_DNA"/>
</dbReference>
<feature type="transmembrane region" description="Helical" evidence="1">
    <location>
        <begin position="121"/>
        <end position="141"/>
    </location>
</feature>
<comment type="caution">
    <text evidence="2">The sequence shown here is derived from an EMBL/GenBank/DDBJ whole genome shotgun (WGS) entry which is preliminary data.</text>
</comment>
<feature type="transmembrane region" description="Helical" evidence="1">
    <location>
        <begin position="237"/>
        <end position="258"/>
    </location>
</feature>
<name>A0ABR4PCX4_9HELO</name>
<feature type="transmembrane region" description="Helical" evidence="1">
    <location>
        <begin position="325"/>
        <end position="346"/>
    </location>
</feature>
<keyword evidence="1" id="KW-1133">Transmembrane helix</keyword>
<sequence>MHVVVRSLVRRGVEATTAYRMDESGYEVPKGSAVLMGTTVLVFLVMISLAEYTFARLIPTLMMVESPQAVLFEPLSSEDPDKTSKGQAELDLFLVKPQPITTTFRSTLKHLRARAGRASRFRGFASFLVYTFATQHLAFFLSASALPGCVPPVVAAVVCAQLSMLWTHVVITEPSTKRWYQRIPSFQSWKKVAGPTAILAIAEQLSYILPAYLFVSYGLDDMTPQTATELSKTACHMVVIQGFSVVLLSAALSFLIVVPANVSLTRVQASLLAETEDTIVPFDRTFGGKVTSESMGTAGLVGMLEAWKTFDWNSRARLLKAYAKAFSIQVALTMLMFITVGAQIMFVTGGEPQKLIPNQGNQSGEVSI</sequence>
<dbReference type="Proteomes" id="UP001629113">
    <property type="component" value="Unassembled WGS sequence"/>
</dbReference>
<feature type="transmembrane region" description="Helical" evidence="1">
    <location>
        <begin position="192"/>
        <end position="217"/>
    </location>
</feature>
<keyword evidence="3" id="KW-1185">Reference proteome</keyword>
<proteinExistence type="predicted"/>
<organism evidence="2 3">
    <name type="scientific">Phlyctema vagabunda</name>
    <dbReference type="NCBI Taxonomy" id="108571"/>
    <lineage>
        <taxon>Eukaryota</taxon>
        <taxon>Fungi</taxon>
        <taxon>Dikarya</taxon>
        <taxon>Ascomycota</taxon>
        <taxon>Pezizomycotina</taxon>
        <taxon>Leotiomycetes</taxon>
        <taxon>Helotiales</taxon>
        <taxon>Dermateaceae</taxon>
        <taxon>Phlyctema</taxon>
    </lineage>
</organism>
<evidence type="ECO:0000313" key="3">
    <source>
        <dbReference type="Proteomes" id="UP001629113"/>
    </source>
</evidence>
<reference evidence="2 3" key="1">
    <citation type="submission" date="2024-06" db="EMBL/GenBank/DDBJ databases">
        <title>Complete genome of Phlyctema vagabunda strain 19-DSS-EL-015.</title>
        <authorList>
            <person name="Fiorenzani C."/>
        </authorList>
    </citation>
    <scope>NUCLEOTIDE SEQUENCE [LARGE SCALE GENOMIC DNA]</scope>
    <source>
        <strain evidence="2 3">19-DSS-EL-015</strain>
    </source>
</reference>
<keyword evidence="1" id="KW-0472">Membrane</keyword>
<evidence type="ECO:0000256" key="1">
    <source>
        <dbReference type="SAM" id="Phobius"/>
    </source>
</evidence>
<feature type="transmembrane region" description="Helical" evidence="1">
    <location>
        <begin position="33"/>
        <end position="54"/>
    </location>
</feature>
<keyword evidence="1" id="KW-0812">Transmembrane</keyword>
<evidence type="ECO:0000313" key="2">
    <source>
        <dbReference type="EMBL" id="KAL3421124.1"/>
    </source>
</evidence>
<accession>A0ABR4PCX4</accession>